<dbReference type="EMBL" id="LZDD01000001">
    <property type="protein sequence ID" value="OJF73019.1"/>
    <property type="molecule type" value="Genomic_DNA"/>
</dbReference>
<dbReference type="NCBIfam" id="TIGR00361">
    <property type="entry name" value="ComEC_Rec2"/>
    <property type="match status" value="1"/>
</dbReference>
<dbReference type="InterPro" id="IPR052159">
    <property type="entry name" value="Competence_DNA_uptake"/>
</dbReference>
<evidence type="ECO:0000256" key="1">
    <source>
        <dbReference type="ARBA" id="ARBA00004651"/>
    </source>
</evidence>
<dbReference type="SUPFAM" id="SSF56281">
    <property type="entry name" value="Metallo-hydrolase/oxidoreductase"/>
    <property type="match status" value="1"/>
</dbReference>
<evidence type="ECO:0000256" key="4">
    <source>
        <dbReference type="ARBA" id="ARBA00022989"/>
    </source>
</evidence>
<keyword evidence="2" id="KW-1003">Cell membrane</keyword>
<feature type="transmembrane region" description="Helical" evidence="6">
    <location>
        <begin position="222"/>
        <end position="245"/>
    </location>
</feature>
<dbReference type="GO" id="GO:0030420">
    <property type="term" value="P:establishment of competence for transformation"/>
    <property type="evidence" value="ECO:0007669"/>
    <property type="project" value="InterPro"/>
</dbReference>
<dbReference type="Proteomes" id="UP000182015">
    <property type="component" value="Unassembled WGS sequence"/>
</dbReference>
<dbReference type="CDD" id="cd07731">
    <property type="entry name" value="ComA-like_MBL-fold"/>
    <property type="match status" value="1"/>
</dbReference>
<dbReference type="InterPro" id="IPR004477">
    <property type="entry name" value="ComEC_N"/>
</dbReference>
<dbReference type="AlphaFoldDB" id="A0A1L8MQK4"/>
<dbReference type="Gene3D" id="3.60.15.10">
    <property type="entry name" value="Ribonuclease Z/Hydroxyacylglutathione hydrolase-like"/>
    <property type="match status" value="1"/>
</dbReference>
<dbReference type="Pfam" id="PF03772">
    <property type="entry name" value="Competence"/>
    <property type="match status" value="1"/>
</dbReference>
<keyword evidence="4 6" id="KW-1133">Transmembrane helix</keyword>
<sequence length="737" mass="84574">MPLIHFIYLFLLGFYSFHFPSWPLFLVDLLAIYHLIRNYPKLFFKIICLLIFVMGYFFLQEVNEQKAMNKQVINPSQVRLIPDSLSINGDSISFTASDNNDNYYKIFYRMKSKNEADFFKRNSDYLLISAAIKLEKAEQMRNFRGFDYREFLKKLGIYRVARISDIRSIKISKANSIFERLRKWRRQGIVLCQTQFPKPMSDYMTGLLFGYLDKSFGQMTQIYSQLGIIHLFALSGMQVSFFLNLFRRVLVISGIPKDHFPYFDLPFSIVYAFLTGLSVSVIRSLLQRNLRNFHVKGLDNLSLAFLLMFFFQPNFLHSIGGILSFAYAFFITIISCDHYEGKKRILVETIVLSICLLPFLIVYFGQFNPVAILLTAVFSLLFDSLILPVLCLAFLLTPIFKLSSLNPLFMLMERLVISLGQIFSKAIIFGKPNSFQFLLLIFLLGSFLHFMKEFRKTIGIGLVILCLSFSIKLPFTNEVTIVDIGQGDSILIRDIRNRTILIDVGGSQHFQGNEAWQKKFQEANAEGTLIPYLKSRGISKIDQLVLTHTDNDHVGDMEAVARHINIKEILVSQGSLKNGAFLSRLKKIKVPTSVVKAGDRLPIMGSYLQVLYPWKIGDGKNNDSITLYGQLLDKNFLFTGDLEAEGEEDIMEKYPNLPVDILKAGHHGSKGSSSKAFLKHISAKVALVSAGKNNHFHHPHPDTLERFREREMTVYRTDQQGAIRFSGWKQWQVQTCH</sequence>
<keyword evidence="5 6" id="KW-0472">Membrane</keyword>
<dbReference type="SMART" id="SM00849">
    <property type="entry name" value="Lactamase_B"/>
    <property type="match status" value="1"/>
</dbReference>
<dbReference type="GO" id="GO:0005886">
    <property type="term" value="C:plasma membrane"/>
    <property type="evidence" value="ECO:0007669"/>
    <property type="project" value="UniProtKB-SubCell"/>
</dbReference>
<evidence type="ECO:0000313" key="9">
    <source>
        <dbReference type="Proteomes" id="UP000182015"/>
    </source>
</evidence>
<feature type="transmembrane region" description="Helical" evidence="6">
    <location>
        <begin position="370"/>
        <end position="396"/>
    </location>
</feature>
<feature type="transmembrane region" description="Helical" evidence="6">
    <location>
        <begin position="458"/>
        <end position="475"/>
    </location>
</feature>
<dbReference type="PANTHER" id="PTHR30619">
    <property type="entry name" value="DNA INTERNALIZATION/COMPETENCE PROTEIN COMEC/REC2"/>
    <property type="match status" value="1"/>
</dbReference>
<keyword evidence="9" id="KW-1185">Reference proteome</keyword>
<feature type="transmembrane region" description="Helical" evidence="6">
    <location>
        <begin position="7"/>
        <end position="36"/>
    </location>
</feature>
<name>A0A1L8MQK4_9STRE</name>
<keyword evidence="3 6" id="KW-0812">Transmembrane</keyword>
<evidence type="ECO:0000313" key="8">
    <source>
        <dbReference type="EMBL" id="OJF73019.1"/>
    </source>
</evidence>
<dbReference type="OrthoDB" id="9761531at2"/>
<evidence type="ECO:0000256" key="3">
    <source>
        <dbReference type="ARBA" id="ARBA00022692"/>
    </source>
</evidence>
<feature type="transmembrane region" description="Helical" evidence="6">
    <location>
        <begin position="345"/>
        <end position="364"/>
    </location>
</feature>
<dbReference type="STRING" id="1856638.A9Q68_00765"/>
<reference evidence="9" key="1">
    <citation type="submission" date="2016-06" db="EMBL/GenBank/DDBJ databases">
        <authorList>
            <person name="de Vries S.P.W."/>
            <person name="Hadjirin N.F."/>
            <person name="Lay E.M."/>
            <person name="Zadoks R.N."/>
            <person name="Peacock S.J."/>
            <person name="Parkhill J."/>
            <person name="Grant A.J."/>
            <person name="Mcdougall S."/>
            <person name="Holmes M.A."/>
        </authorList>
    </citation>
    <scope>NUCLEOTIDE SEQUENCE [LARGE SCALE GENOMIC DNA]</scope>
    <source>
        <strain evidence="9">NZ1587</strain>
    </source>
</reference>
<feature type="transmembrane region" description="Helical" evidence="6">
    <location>
        <begin position="265"/>
        <end position="286"/>
    </location>
</feature>
<dbReference type="InterPro" id="IPR036866">
    <property type="entry name" value="RibonucZ/Hydroxyglut_hydro"/>
</dbReference>
<evidence type="ECO:0000259" key="7">
    <source>
        <dbReference type="SMART" id="SM00849"/>
    </source>
</evidence>
<feature type="transmembrane region" description="Helical" evidence="6">
    <location>
        <begin position="42"/>
        <end position="59"/>
    </location>
</feature>
<organism evidence="8 9">
    <name type="scientific">Streptococcus bovimastitidis</name>
    <dbReference type="NCBI Taxonomy" id="1856638"/>
    <lineage>
        <taxon>Bacteria</taxon>
        <taxon>Bacillati</taxon>
        <taxon>Bacillota</taxon>
        <taxon>Bacilli</taxon>
        <taxon>Lactobacillales</taxon>
        <taxon>Streptococcaceae</taxon>
        <taxon>Streptococcus</taxon>
    </lineage>
</organism>
<comment type="caution">
    <text evidence="8">The sequence shown here is derived from an EMBL/GenBank/DDBJ whole genome shotgun (WGS) entry which is preliminary data.</text>
</comment>
<dbReference type="InterPro" id="IPR035681">
    <property type="entry name" value="ComA-like_MBL"/>
</dbReference>
<dbReference type="PANTHER" id="PTHR30619:SF1">
    <property type="entry name" value="RECOMBINATION PROTEIN 2"/>
    <property type="match status" value="1"/>
</dbReference>
<feature type="transmembrane region" description="Helical" evidence="6">
    <location>
        <begin position="434"/>
        <end position="451"/>
    </location>
</feature>
<gene>
    <name evidence="8" type="ORF">A9Q68_00765</name>
</gene>
<dbReference type="InterPro" id="IPR004797">
    <property type="entry name" value="Competence_ComEC/Rec2"/>
</dbReference>
<protein>
    <submittedName>
        <fullName evidence="8">DNA internalization-related competence protein ComEC/Rec2</fullName>
    </submittedName>
</protein>
<comment type="subcellular location">
    <subcellularLocation>
        <location evidence="1">Cell membrane</location>
        <topology evidence="1">Multi-pass membrane protein</topology>
    </subcellularLocation>
</comment>
<proteinExistence type="predicted"/>
<feature type="domain" description="Metallo-beta-lactamase" evidence="7">
    <location>
        <begin position="486"/>
        <end position="692"/>
    </location>
</feature>
<evidence type="ECO:0000256" key="5">
    <source>
        <dbReference type="ARBA" id="ARBA00023136"/>
    </source>
</evidence>
<evidence type="ECO:0000256" key="6">
    <source>
        <dbReference type="SAM" id="Phobius"/>
    </source>
</evidence>
<dbReference type="NCBIfam" id="TIGR00360">
    <property type="entry name" value="ComEC_N-term"/>
    <property type="match status" value="1"/>
</dbReference>
<evidence type="ECO:0000256" key="2">
    <source>
        <dbReference type="ARBA" id="ARBA00022475"/>
    </source>
</evidence>
<feature type="transmembrane region" description="Helical" evidence="6">
    <location>
        <begin position="317"/>
        <end position="336"/>
    </location>
</feature>
<accession>A0A1L8MQK4</accession>
<dbReference type="InterPro" id="IPR001279">
    <property type="entry name" value="Metallo-B-lactamas"/>
</dbReference>
<dbReference type="Pfam" id="PF00753">
    <property type="entry name" value="Lactamase_B"/>
    <property type="match status" value="1"/>
</dbReference>